<dbReference type="Gene3D" id="1.20.1260.10">
    <property type="match status" value="1"/>
</dbReference>
<evidence type="ECO:0000259" key="2">
    <source>
        <dbReference type="Pfam" id="PF00210"/>
    </source>
</evidence>
<evidence type="ECO:0000256" key="1">
    <source>
        <dbReference type="SAM" id="MobiDB-lite"/>
    </source>
</evidence>
<dbReference type="InterPro" id="IPR009078">
    <property type="entry name" value="Ferritin-like_SF"/>
</dbReference>
<proteinExistence type="predicted"/>
<sequence>MDITTFHYSDHIPYPPVKVDGKNPQYAAAILSNIGSCNSEMTAVSLYFYNSLITREHYHDVSECFNRINLVEMRHLDIFGELALKLGTDPRLWSYNKGRMYYWCPGCNQYPTQIHALLTNALEGEIQAIHKYHAQSEWIEDGHIRSILNRIIADEELHVKIFRSLLSEFSMPEPEPHSEPAESPEPTTQVPT</sequence>
<feature type="domain" description="Ferritin/DPS" evidence="2">
    <location>
        <begin position="38"/>
        <end position="169"/>
    </location>
</feature>
<dbReference type="InterPro" id="IPR008331">
    <property type="entry name" value="Ferritin_DPS_dom"/>
</dbReference>
<dbReference type="Pfam" id="PF00210">
    <property type="entry name" value="Ferritin"/>
    <property type="match status" value="1"/>
</dbReference>
<evidence type="ECO:0000313" key="3">
    <source>
        <dbReference type="EMBL" id="CUO72307.1"/>
    </source>
</evidence>
<gene>
    <name evidence="3" type="ORF">ERS852407_03725</name>
</gene>
<organism evidence="3 4">
    <name type="scientific">Hungatella hathewayi</name>
    <dbReference type="NCBI Taxonomy" id="154046"/>
    <lineage>
        <taxon>Bacteria</taxon>
        <taxon>Bacillati</taxon>
        <taxon>Bacillota</taxon>
        <taxon>Clostridia</taxon>
        <taxon>Lachnospirales</taxon>
        <taxon>Lachnospiraceae</taxon>
        <taxon>Hungatella</taxon>
    </lineage>
</organism>
<dbReference type="CDD" id="cd07908">
    <property type="entry name" value="Mn_catalase_like"/>
    <property type="match status" value="1"/>
</dbReference>
<dbReference type="InterPro" id="IPR012347">
    <property type="entry name" value="Ferritin-like"/>
</dbReference>
<name>A0A174HFZ2_9FIRM</name>
<feature type="region of interest" description="Disordered" evidence="1">
    <location>
        <begin position="171"/>
        <end position="192"/>
    </location>
</feature>
<accession>A0A174HFZ2</accession>
<dbReference type="AlphaFoldDB" id="A0A174HFZ2"/>
<evidence type="ECO:0000313" key="4">
    <source>
        <dbReference type="Proteomes" id="UP000095651"/>
    </source>
</evidence>
<dbReference type="EMBL" id="CYZE01000010">
    <property type="protein sequence ID" value="CUO72307.1"/>
    <property type="molecule type" value="Genomic_DNA"/>
</dbReference>
<dbReference type="GO" id="GO:0008199">
    <property type="term" value="F:ferric iron binding"/>
    <property type="evidence" value="ECO:0007669"/>
    <property type="project" value="InterPro"/>
</dbReference>
<dbReference type="SUPFAM" id="SSF47240">
    <property type="entry name" value="Ferritin-like"/>
    <property type="match status" value="1"/>
</dbReference>
<dbReference type="RefSeq" id="WP_055657439.1">
    <property type="nucleotide sequence ID" value="NZ_CABIXC010000010.1"/>
</dbReference>
<dbReference type="Proteomes" id="UP000095651">
    <property type="component" value="Unassembled WGS sequence"/>
</dbReference>
<reference evidence="3 4" key="1">
    <citation type="submission" date="2015-09" db="EMBL/GenBank/DDBJ databases">
        <authorList>
            <consortium name="Pathogen Informatics"/>
        </authorList>
    </citation>
    <scope>NUCLEOTIDE SEQUENCE [LARGE SCALE GENOMIC DNA]</scope>
    <source>
        <strain evidence="3 4">2789STDY5608850</strain>
    </source>
</reference>
<protein>
    <submittedName>
        <fullName evidence="3">Rubrerythrin</fullName>
    </submittedName>
</protein>